<dbReference type="AlphaFoldDB" id="A0A1V3WVS0"/>
<dbReference type="Proteomes" id="UP000188532">
    <property type="component" value="Unassembled WGS sequence"/>
</dbReference>
<comment type="caution">
    <text evidence="1">The sequence shown here is derived from an EMBL/GenBank/DDBJ whole genome shotgun (WGS) entry which is preliminary data.</text>
</comment>
<accession>A0A1V3WVS0</accession>
<proteinExistence type="predicted"/>
<organism evidence="1 2">
    <name type="scientific">Mycobacterium kansasii</name>
    <dbReference type="NCBI Taxonomy" id="1768"/>
    <lineage>
        <taxon>Bacteria</taxon>
        <taxon>Bacillati</taxon>
        <taxon>Actinomycetota</taxon>
        <taxon>Actinomycetes</taxon>
        <taxon>Mycobacteriales</taxon>
        <taxon>Mycobacteriaceae</taxon>
        <taxon>Mycobacterium</taxon>
    </lineage>
</organism>
<sequence length="130" mass="14274">MGVRNFFGGGRNATTAAPASAPTWFGLFALRHPSDISWHGLVFRMYSPSWAASLVQVRVARSRAGTPVGGRPWTRRVPSATYVTGVSELVGRALLTFARLRRGHPTEPRSVDRPPSTSRQIPLSYLSMPR</sequence>
<name>A0A1V3WVS0_MYCKA</name>
<dbReference type="EMBL" id="MVBN01000006">
    <property type="protein sequence ID" value="OOK71025.1"/>
    <property type="molecule type" value="Genomic_DNA"/>
</dbReference>
<gene>
    <name evidence="1" type="ORF">BZL29_5526</name>
</gene>
<evidence type="ECO:0000313" key="2">
    <source>
        <dbReference type="Proteomes" id="UP000188532"/>
    </source>
</evidence>
<protein>
    <submittedName>
        <fullName evidence="1">Uncharacterized protein</fullName>
    </submittedName>
</protein>
<evidence type="ECO:0000313" key="1">
    <source>
        <dbReference type="EMBL" id="OOK71025.1"/>
    </source>
</evidence>
<reference evidence="1 2" key="1">
    <citation type="submission" date="2017-02" db="EMBL/GenBank/DDBJ databases">
        <title>Complete genome sequences of Mycobacterium kansasii strains isolated from rhesus macaques.</title>
        <authorList>
            <person name="Panda A."/>
            <person name="Nagaraj S."/>
            <person name="Zhao X."/>
            <person name="Tettelin H."/>
            <person name="Detolla L.J."/>
        </authorList>
    </citation>
    <scope>NUCLEOTIDE SEQUENCE [LARGE SCALE GENOMIC DNA]</scope>
    <source>
        <strain evidence="1 2">11-3469</strain>
    </source>
</reference>